<dbReference type="GO" id="GO:0019674">
    <property type="term" value="P:NAD+ metabolic process"/>
    <property type="evidence" value="ECO:0007669"/>
    <property type="project" value="InterPro"/>
</dbReference>
<evidence type="ECO:0000313" key="2">
    <source>
        <dbReference type="Proteomes" id="UP000193587"/>
    </source>
</evidence>
<dbReference type="SUPFAM" id="SSF111331">
    <property type="entry name" value="NAD kinase/diacylglycerol kinase-like"/>
    <property type="match status" value="1"/>
</dbReference>
<dbReference type="EMBL" id="NEDJ01000037">
    <property type="protein sequence ID" value="OSO97886.1"/>
    <property type="molecule type" value="Genomic_DNA"/>
</dbReference>
<proteinExistence type="predicted"/>
<name>A0A1X4GKZ8_HALEZ</name>
<dbReference type="STRING" id="1121945.GCA_000421805_01480"/>
<dbReference type="Gene3D" id="2.60.200.30">
    <property type="entry name" value="Probable inorganic polyphosphate/atp-NAD kinase, domain 2"/>
    <property type="match status" value="1"/>
</dbReference>
<dbReference type="GO" id="GO:0003951">
    <property type="term" value="F:NAD+ kinase activity"/>
    <property type="evidence" value="ECO:0007669"/>
    <property type="project" value="InterPro"/>
</dbReference>
<dbReference type="InterPro" id="IPR017437">
    <property type="entry name" value="ATP-NAD_kinase_PpnK-typ_C"/>
</dbReference>
<dbReference type="InterPro" id="IPR016064">
    <property type="entry name" value="NAD/diacylglycerol_kinase_sf"/>
</dbReference>
<reference evidence="1 2" key="1">
    <citation type="submission" date="2017-04" db="EMBL/GenBank/DDBJ databases">
        <title>MLSA of the genus Halorubrum.</title>
        <authorList>
            <person name="De La Haba R."/>
            <person name="Sanchez-Porro C."/>
            <person name="Infante-Dominguez C."/>
            <person name="Ventosa A."/>
        </authorList>
    </citation>
    <scope>NUCLEOTIDE SEQUENCE [LARGE SCALE GENOMIC DNA]</scope>
    <source>
        <strain evidence="1 2">DSM 17463</strain>
    </source>
</reference>
<organism evidence="1 2">
    <name type="scientific">Halorubrum ezzemoulense DSM 17463</name>
    <dbReference type="NCBI Taxonomy" id="1121945"/>
    <lineage>
        <taxon>Archaea</taxon>
        <taxon>Methanobacteriati</taxon>
        <taxon>Methanobacteriota</taxon>
        <taxon>Stenosarchaea group</taxon>
        <taxon>Halobacteria</taxon>
        <taxon>Halobacteriales</taxon>
        <taxon>Haloferacaceae</taxon>
        <taxon>Halorubrum</taxon>
    </lineage>
</organism>
<dbReference type="Proteomes" id="UP000193587">
    <property type="component" value="Unassembled WGS sequence"/>
</dbReference>
<accession>A0A1X4GKZ8</accession>
<dbReference type="RefSeq" id="WP_049931290.1">
    <property type="nucleotide sequence ID" value="NZ_ATXS01000004.1"/>
</dbReference>
<evidence type="ECO:0000313" key="1">
    <source>
        <dbReference type="EMBL" id="OSO97886.1"/>
    </source>
</evidence>
<protein>
    <submittedName>
        <fullName evidence="1">ATP-NAD kinase</fullName>
    </submittedName>
</protein>
<comment type="caution">
    <text evidence="1">The sequence shown here is derived from an EMBL/GenBank/DDBJ whole genome shotgun (WGS) entry which is preliminary data.</text>
</comment>
<dbReference type="Pfam" id="PF20143">
    <property type="entry name" value="NAD_kinase_C"/>
    <property type="match status" value="1"/>
</dbReference>
<dbReference type="AlphaFoldDB" id="A0A1X4GKZ8"/>
<gene>
    <name evidence="1" type="ORF">B9H04_11095</name>
</gene>
<keyword evidence="1" id="KW-0418">Kinase</keyword>
<keyword evidence="1" id="KW-0808">Transferase</keyword>
<dbReference type="eggNOG" id="arCOG01348">
    <property type="taxonomic scope" value="Archaea"/>
</dbReference>
<sequence length="243" mass="24818">MSEPTRPFAVLGEGDPAAAIRSAATDAGAPLVDRAEADVVVAVGEAALREAMRAAASTNTRGHPILPVGTGRHAVDPSLVTDLVVDGPAPEFDAFSRVAHPVVAVERPDSRRRFAAADVAFVTAAPARISEYEIAFSDGESASVRADGAVVATPLGSEGYAAAAGGPLVSPGAGLAVVPVSPFTTAPDTWVASGRLGVTVEREEESVALVVDGDRWETVEPHRAVRIEAATTVDLLAPTAERG</sequence>